<protein>
    <recommendedName>
        <fullName evidence="3">Pentatricopeptide repeat domain-containing protein</fullName>
    </recommendedName>
</protein>
<sequence length="872" mass="98173">MRARAWRLTRGPSRAALHPRLPPSGYHALIRSAPPPSVWRCATSGVATAIAAVEPEEHETRKPDQRKPTYRGDEIHHVVELLGASTQEYSLRMSMSSGVSKFEPGYAGDGSFQALRHQADVNCEAKLGKLRVDREEHLTNYQLWIELLQFRRRVDGFGGVLDVWYGMRRRDIDLPTIGESAKTLWNDFIDAALVRSGTHKDSDAETIRHELFGYAKALKARTGEQYPDLYKGLVGHLFRIDVAGMGRACHWHRRMLSAGLVSPGNALKQIAANALHNTHPVFRTFRTLYKQNTAERDCYDAVILLAARLRPVDEVLKYHRLFMKHGDGPSTPMFNTPAVQHLFELDQNSSLPMKHGKRSHDLALMTASDVHETAKYPPITRASMSTLVGDVHGIKPKELSDSFVSKMFATSAFSNDLVIRGLNFFAVESLGPLALREMAVRAGSPVELCNKLGSLKDAGIKVAEHGVYARLMLKLAAEGHTDLFNALLASDQHPEGYDDIPTQEALLVSYLEAENWTQVHLTMTCLTLVGVALEGKAVNRLAQHYIRTRSWRLTAQTIENLKKLRLPLTPVTIAHLWRYLLPERRKGMRPQTSQRLDPPPFDALDFVTNAYMYSDALSRNVPGRLWNEILKRYGMTSRWEGLEKVVLWLAARYRPRGVRTMQSRRGGRAGEVIRVIPGKLEEIFTEQMQQALFTWGYRYAAARNNLCSRGLQPAAVDPMNPLSLGSSSQEIRPNEVSWTQGLLLLRQLKHHGLAVHDSIVRQAFWTRMWILFGPAYSIKAVNRLERENNKLRLADFIRQGQAAYDDTLVPDLHPKLLEDNTPNESVLKLAFFGRHRDAGLKTDDKEEGMSVHRLHASKSWNGAAAPTGPSKP</sequence>
<evidence type="ECO:0000313" key="1">
    <source>
        <dbReference type="EMBL" id="KAK0970071.1"/>
    </source>
</evidence>
<dbReference type="Proteomes" id="UP001175353">
    <property type="component" value="Unassembled WGS sequence"/>
</dbReference>
<reference evidence="1" key="1">
    <citation type="submission" date="2023-06" db="EMBL/GenBank/DDBJ databases">
        <title>Black Yeasts Isolated from many extreme environments.</title>
        <authorList>
            <person name="Coleine C."/>
            <person name="Stajich J.E."/>
            <person name="Selbmann L."/>
        </authorList>
    </citation>
    <scope>NUCLEOTIDE SEQUENCE</scope>
    <source>
        <strain evidence="1">CCFEE 5200</strain>
    </source>
</reference>
<accession>A0AAN6K8M8</accession>
<dbReference type="AlphaFoldDB" id="A0AAN6K8M8"/>
<keyword evidence="2" id="KW-1185">Reference proteome</keyword>
<comment type="caution">
    <text evidence="1">The sequence shown here is derived from an EMBL/GenBank/DDBJ whole genome shotgun (WGS) entry which is preliminary data.</text>
</comment>
<dbReference type="EMBL" id="JAUJLE010000190">
    <property type="protein sequence ID" value="KAK0970071.1"/>
    <property type="molecule type" value="Genomic_DNA"/>
</dbReference>
<evidence type="ECO:0000313" key="2">
    <source>
        <dbReference type="Proteomes" id="UP001175353"/>
    </source>
</evidence>
<organism evidence="1 2">
    <name type="scientific">Friedmanniomyces endolithicus</name>
    <dbReference type="NCBI Taxonomy" id="329885"/>
    <lineage>
        <taxon>Eukaryota</taxon>
        <taxon>Fungi</taxon>
        <taxon>Dikarya</taxon>
        <taxon>Ascomycota</taxon>
        <taxon>Pezizomycotina</taxon>
        <taxon>Dothideomycetes</taxon>
        <taxon>Dothideomycetidae</taxon>
        <taxon>Mycosphaerellales</taxon>
        <taxon>Teratosphaeriaceae</taxon>
        <taxon>Friedmanniomyces</taxon>
    </lineage>
</organism>
<evidence type="ECO:0008006" key="3">
    <source>
        <dbReference type="Google" id="ProtNLM"/>
    </source>
</evidence>
<gene>
    <name evidence="1" type="ORF">LTR91_016071</name>
</gene>
<name>A0AAN6K8M8_9PEZI</name>
<proteinExistence type="predicted"/>